<accession>A0ABS5UT16</accession>
<comment type="caution">
    <text evidence="2">The sequence shown here is derived from an EMBL/GenBank/DDBJ whole genome shotgun (WGS) entry which is preliminary data.</text>
</comment>
<protein>
    <recommendedName>
        <fullName evidence="4">Alpha/beta hydrolase</fullName>
    </recommendedName>
</protein>
<dbReference type="Proteomes" id="UP000773064">
    <property type="component" value="Unassembled WGS sequence"/>
</dbReference>
<proteinExistence type="predicted"/>
<dbReference type="RefSeq" id="WP_214358948.1">
    <property type="nucleotide sequence ID" value="NZ_JAFEJS010000013.1"/>
</dbReference>
<sequence length="306" mass="32387">MAKQPVEVSIRAWKKNAVKPGAERGRVLLMPGTGYNCDRPLLYWSAQALVENGWRIDRMNVAHASDDLSAVIPVINRAIDGWVASARASASAAPAAAPAAAASDPAESDVPAPEKPRFSSDPIGSDATEAEKGRVASGSVGSDVLPPRAPRLLLIGKSLTTMTYPHVATSYGLPFVLLTPVLHHADFDPSARVIPVPRVGDDIMAESDAPSVDVARAVAGDDAAALAGGEAELERWRISRYPGPAPLVCAGTADPFYDRARANALTPHVHEYPDANHSIEVPGHWRRSLDYLKEVAASVAQYAATL</sequence>
<evidence type="ECO:0000313" key="2">
    <source>
        <dbReference type="EMBL" id="MBT1173713.1"/>
    </source>
</evidence>
<feature type="region of interest" description="Disordered" evidence="1">
    <location>
        <begin position="99"/>
        <end position="142"/>
    </location>
</feature>
<reference evidence="2 3" key="1">
    <citation type="journal article" date="2021" name="Environ. Microbiol.">
        <title>Genetic insights into the dark matter of the mammalian gut microbiota through targeted genome reconstruction.</title>
        <authorList>
            <person name="Lugli G.A."/>
            <person name="Alessandri G."/>
            <person name="Milani C."/>
            <person name="Viappiani A."/>
            <person name="Fontana F."/>
            <person name="Tarracchini C."/>
            <person name="Mancabelli L."/>
            <person name="Argentini C."/>
            <person name="Ruiz L."/>
            <person name="Margolles A."/>
            <person name="van Sinderen D."/>
            <person name="Turroni F."/>
            <person name="Ventura M."/>
        </authorList>
    </citation>
    <scope>NUCLEOTIDE SEQUENCE [LARGE SCALE GENOMIC DNA]</scope>
    <source>
        <strain evidence="2 3">MA2</strain>
    </source>
</reference>
<evidence type="ECO:0008006" key="4">
    <source>
        <dbReference type="Google" id="ProtNLM"/>
    </source>
</evidence>
<evidence type="ECO:0000313" key="3">
    <source>
        <dbReference type="Proteomes" id="UP000773064"/>
    </source>
</evidence>
<keyword evidence="3" id="KW-1185">Reference proteome</keyword>
<evidence type="ECO:0000256" key="1">
    <source>
        <dbReference type="SAM" id="MobiDB-lite"/>
    </source>
</evidence>
<name>A0ABS5UT16_9BIFI</name>
<organism evidence="2 3">
    <name type="scientific">Bifidobacterium santillanense</name>
    <dbReference type="NCBI Taxonomy" id="2809028"/>
    <lineage>
        <taxon>Bacteria</taxon>
        <taxon>Bacillati</taxon>
        <taxon>Actinomycetota</taxon>
        <taxon>Actinomycetes</taxon>
        <taxon>Bifidobacteriales</taxon>
        <taxon>Bifidobacteriaceae</taxon>
        <taxon>Bifidobacterium</taxon>
    </lineage>
</organism>
<feature type="compositionally biased region" description="Low complexity" evidence="1">
    <location>
        <begin position="99"/>
        <end position="111"/>
    </location>
</feature>
<dbReference type="EMBL" id="JAFEJS010000013">
    <property type="protein sequence ID" value="MBT1173713.1"/>
    <property type="molecule type" value="Genomic_DNA"/>
</dbReference>
<gene>
    <name evidence="2" type="ORF">JS528_10270</name>
</gene>